<dbReference type="OrthoDB" id="9792074at2"/>
<feature type="domain" description="D-alanyl-D-alanine carboxypeptidase-like core" evidence="2">
    <location>
        <begin position="157"/>
        <end position="285"/>
    </location>
</feature>
<evidence type="ECO:0000256" key="1">
    <source>
        <dbReference type="SAM" id="MobiDB-lite"/>
    </source>
</evidence>
<sequence length="313" mass="34441">MRWPRRRPGRRRPARARLRQTSAPRPPIVGRLLWRPSRRSPRQRLREPARAVLTATAAVALLAAVIVPTSTVMITDARDEAATPSATPAPGLMTPAAPEDDDAPTPSPGAIDLNTRSIDDPASIWVVVNKVRPLQPVDWAPGDLVTVDVTSNPGGDQMRAEAAEALHRMDQTARDESGQGITIVSGYRSYERQQSLYAAYARRDGQAAADTYSSRPGHSEHQTGLSCDLQQPDASCSVCNQFGSSPLGEWLAGNAWRFGFVQRYEAGQEHVTGFMEETWHYRYVGVDLATWMHEHDVHTLEAAFSLPDAPDYP</sequence>
<dbReference type="GO" id="GO:0008233">
    <property type="term" value="F:peptidase activity"/>
    <property type="evidence" value="ECO:0007669"/>
    <property type="project" value="InterPro"/>
</dbReference>
<proteinExistence type="predicted"/>
<dbReference type="InterPro" id="IPR052179">
    <property type="entry name" value="DD-CPase-like"/>
</dbReference>
<organism evidence="3 4">
    <name type="scientific">Pseudoclavibacter caeni</name>
    <dbReference type="NCBI Taxonomy" id="908846"/>
    <lineage>
        <taxon>Bacteria</taxon>
        <taxon>Bacillati</taxon>
        <taxon>Actinomycetota</taxon>
        <taxon>Actinomycetes</taxon>
        <taxon>Micrococcales</taxon>
        <taxon>Microbacteriaceae</taxon>
        <taxon>Pseudoclavibacter</taxon>
    </lineage>
</organism>
<feature type="region of interest" description="Disordered" evidence="1">
    <location>
        <begin position="79"/>
        <end position="115"/>
    </location>
</feature>
<protein>
    <submittedName>
        <fullName evidence="3">M15 family metallopeptidase</fullName>
    </submittedName>
</protein>
<dbReference type="PANTHER" id="PTHR34385">
    <property type="entry name" value="D-ALANYL-D-ALANINE CARBOXYPEPTIDASE"/>
    <property type="match status" value="1"/>
</dbReference>
<comment type="caution">
    <text evidence="3">The sequence shown here is derived from an EMBL/GenBank/DDBJ whole genome shotgun (WGS) entry which is preliminary data.</text>
</comment>
<dbReference type="InterPro" id="IPR058193">
    <property type="entry name" value="VanY/YodJ_core_dom"/>
</dbReference>
<feature type="region of interest" description="Disordered" evidence="1">
    <location>
        <begin position="1"/>
        <end position="30"/>
    </location>
</feature>
<accession>A0A7C8BP48</accession>
<keyword evidence="4" id="KW-1185">Reference proteome</keyword>
<dbReference type="CDD" id="cd14852">
    <property type="entry name" value="LD-carboxypeptidase"/>
    <property type="match status" value="1"/>
</dbReference>
<reference evidence="3 4" key="1">
    <citation type="submission" date="2019-09" db="EMBL/GenBank/DDBJ databases">
        <title>Phylogeny of genus Pseudoclavibacter and closely related genus.</title>
        <authorList>
            <person name="Li Y."/>
        </authorList>
    </citation>
    <scope>NUCLEOTIDE SEQUENCE [LARGE SCALE GENOMIC DNA]</scope>
    <source>
        <strain evidence="3 4">JCM 16921</strain>
    </source>
</reference>
<dbReference type="AlphaFoldDB" id="A0A7C8BP48"/>
<dbReference type="InterPro" id="IPR009045">
    <property type="entry name" value="Zn_M74/Hedgehog-like"/>
</dbReference>
<evidence type="ECO:0000313" key="3">
    <source>
        <dbReference type="EMBL" id="KAB1633547.1"/>
    </source>
</evidence>
<feature type="compositionally biased region" description="Basic residues" evidence="1">
    <location>
        <begin position="1"/>
        <end position="18"/>
    </location>
</feature>
<dbReference type="Proteomes" id="UP000481339">
    <property type="component" value="Unassembled WGS sequence"/>
</dbReference>
<name>A0A7C8BP48_9MICO</name>
<dbReference type="GO" id="GO:0006508">
    <property type="term" value="P:proteolysis"/>
    <property type="evidence" value="ECO:0007669"/>
    <property type="project" value="InterPro"/>
</dbReference>
<dbReference type="Pfam" id="PF02557">
    <property type="entry name" value="VanY"/>
    <property type="match status" value="1"/>
</dbReference>
<dbReference type="SUPFAM" id="SSF55166">
    <property type="entry name" value="Hedgehog/DD-peptidase"/>
    <property type="match status" value="1"/>
</dbReference>
<dbReference type="RefSeq" id="WP_158035325.1">
    <property type="nucleotide sequence ID" value="NZ_BAAAZV010000006.1"/>
</dbReference>
<evidence type="ECO:0000313" key="4">
    <source>
        <dbReference type="Proteomes" id="UP000481339"/>
    </source>
</evidence>
<dbReference type="EMBL" id="WBKA01000001">
    <property type="protein sequence ID" value="KAB1633547.1"/>
    <property type="molecule type" value="Genomic_DNA"/>
</dbReference>
<dbReference type="Gene3D" id="3.30.1380.10">
    <property type="match status" value="1"/>
</dbReference>
<gene>
    <name evidence="3" type="ORF">F8O02_01030</name>
</gene>
<evidence type="ECO:0000259" key="2">
    <source>
        <dbReference type="Pfam" id="PF02557"/>
    </source>
</evidence>
<dbReference type="PANTHER" id="PTHR34385:SF1">
    <property type="entry name" value="PEPTIDOGLYCAN L-ALANYL-D-GLUTAMATE ENDOPEPTIDASE CWLK"/>
    <property type="match status" value="1"/>
</dbReference>
<dbReference type="InterPro" id="IPR003709">
    <property type="entry name" value="VanY-like_core_dom"/>
</dbReference>